<keyword evidence="1" id="KW-1133">Transmembrane helix</keyword>
<keyword evidence="1" id="KW-0472">Membrane</keyword>
<keyword evidence="1" id="KW-0812">Transmembrane</keyword>
<keyword evidence="4" id="KW-1185">Reference proteome</keyword>
<sequence length="246" mass="26489">MRLPLRCALPLLLLSCDAQDPSANLTLFSQLCGGGTNGSESLALNLSDAAARSSQCSRVLSDCIQHREDGQCRQAARRTTPKLRHALRQITHSLLSLPPDVPEEVQGAITTTLLSLTSAVDQLVLQFGAVHNCSELEAAVASLCDEVLELATNVVGLVIPVVVLAAIAACSLVLCAGSCVCCVCYYCGVLRCCFRRRSGRRVHFHPRVSCLGGQGETFAASLILDPPPRPNSFRRGREKYMAMDMY</sequence>
<dbReference type="EMBL" id="JBGBPQ010000011">
    <property type="protein sequence ID" value="KAL1515594.1"/>
    <property type="molecule type" value="Genomic_DNA"/>
</dbReference>
<feature type="chain" id="PRO_5044271518" evidence="2">
    <location>
        <begin position="19"/>
        <end position="246"/>
    </location>
</feature>
<feature type="transmembrane region" description="Helical" evidence="1">
    <location>
        <begin position="154"/>
        <end position="187"/>
    </location>
</feature>
<protein>
    <submittedName>
        <fullName evidence="3">Uncharacterized protein</fullName>
    </submittedName>
</protein>
<evidence type="ECO:0000256" key="1">
    <source>
        <dbReference type="SAM" id="Phobius"/>
    </source>
</evidence>
<organism evidence="3 4">
    <name type="scientific">Prymnesium parvum</name>
    <name type="common">Toxic golden alga</name>
    <dbReference type="NCBI Taxonomy" id="97485"/>
    <lineage>
        <taxon>Eukaryota</taxon>
        <taxon>Haptista</taxon>
        <taxon>Haptophyta</taxon>
        <taxon>Prymnesiophyceae</taxon>
        <taxon>Prymnesiales</taxon>
        <taxon>Prymnesiaceae</taxon>
        <taxon>Prymnesium</taxon>
    </lineage>
</organism>
<name>A0AB34J8H6_PRYPA</name>
<evidence type="ECO:0000313" key="4">
    <source>
        <dbReference type="Proteomes" id="UP001515480"/>
    </source>
</evidence>
<evidence type="ECO:0000313" key="3">
    <source>
        <dbReference type="EMBL" id="KAL1515594.1"/>
    </source>
</evidence>
<comment type="caution">
    <text evidence="3">The sequence shown here is derived from an EMBL/GenBank/DDBJ whole genome shotgun (WGS) entry which is preliminary data.</text>
</comment>
<reference evidence="3 4" key="1">
    <citation type="journal article" date="2024" name="Science">
        <title>Giant polyketide synthase enzymes in the biosynthesis of giant marine polyether toxins.</title>
        <authorList>
            <person name="Fallon T.R."/>
            <person name="Shende V.V."/>
            <person name="Wierzbicki I.H."/>
            <person name="Pendleton A.L."/>
            <person name="Watervoot N.F."/>
            <person name="Auber R.P."/>
            <person name="Gonzalez D.J."/>
            <person name="Wisecaver J.H."/>
            <person name="Moore B.S."/>
        </authorList>
    </citation>
    <scope>NUCLEOTIDE SEQUENCE [LARGE SCALE GENOMIC DNA]</scope>
    <source>
        <strain evidence="3 4">12B1</strain>
    </source>
</reference>
<evidence type="ECO:0000256" key="2">
    <source>
        <dbReference type="SAM" id="SignalP"/>
    </source>
</evidence>
<feature type="signal peptide" evidence="2">
    <location>
        <begin position="1"/>
        <end position="18"/>
    </location>
</feature>
<proteinExistence type="predicted"/>
<dbReference type="Proteomes" id="UP001515480">
    <property type="component" value="Unassembled WGS sequence"/>
</dbReference>
<dbReference type="AlphaFoldDB" id="A0AB34J8H6"/>
<gene>
    <name evidence="3" type="ORF">AB1Y20_002214</name>
</gene>
<keyword evidence="2" id="KW-0732">Signal</keyword>
<accession>A0AB34J8H6</accession>